<name>A0A9N9U500_9HYPO</name>
<evidence type="ECO:0000313" key="1">
    <source>
        <dbReference type="EMBL" id="CAG9981940.1"/>
    </source>
</evidence>
<organism evidence="1 2">
    <name type="scientific">Clonostachys byssicola</name>
    <dbReference type="NCBI Taxonomy" id="160290"/>
    <lineage>
        <taxon>Eukaryota</taxon>
        <taxon>Fungi</taxon>
        <taxon>Dikarya</taxon>
        <taxon>Ascomycota</taxon>
        <taxon>Pezizomycotina</taxon>
        <taxon>Sordariomycetes</taxon>
        <taxon>Hypocreomycetidae</taxon>
        <taxon>Hypocreales</taxon>
        <taxon>Bionectriaceae</taxon>
        <taxon>Clonostachys</taxon>
    </lineage>
</organism>
<reference evidence="1 2" key="2">
    <citation type="submission" date="2021-10" db="EMBL/GenBank/DDBJ databases">
        <authorList>
            <person name="Piombo E."/>
        </authorList>
    </citation>
    <scope>NUCLEOTIDE SEQUENCE [LARGE SCALE GENOMIC DNA]</scope>
</reference>
<comment type="caution">
    <text evidence="1">The sequence shown here is derived from an EMBL/GenBank/DDBJ whole genome shotgun (WGS) entry which is preliminary data.</text>
</comment>
<evidence type="ECO:0000313" key="2">
    <source>
        <dbReference type="Proteomes" id="UP000754883"/>
    </source>
</evidence>
<accession>A0A9N9U500</accession>
<dbReference type="Proteomes" id="UP000754883">
    <property type="component" value="Unassembled WGS sequence"/>
</dbReference>
<keyword evidence="2" id="KW-1185">Reference proteome</keyword>
<dbReference type="AlphaFoldDB" id="A0A9N9U500"/>
<sequence>MATLPVEEVVLTEEVLERFEEKFRSMKWDTFELPDGPLPTLERFARHGGPDLSNLRSIKSSKWLARSIKTGNDIRPRAWSSAGANLSDFVSSNIYLMLSRKFHQHAVTDAHHQRIEW</sequence>
<proteinExistence type="predicted"/>
<gene>
    <name evidence="1" type="ORF">CBYS24578_00009506</name>
</gene>
<protein>
    <submittedName>
        <fullName evidence="1">Uncharacterized protein</fullName>
    </submittedName>
</protein>
<dbReference type="EMBL" id="CABFNO020001328">
    <property type="protein sequence ID" value="CAG9981940.1"/>
    <property type="molecule type" value="Genomic_DNA"/>
</dbReference>
<reference evidence="2" key="1">
    <citation type="submission" date="2019-06" db="EMBL/GenBank/DDBJ databases">
        <authorList>
            <person name="Broberg M."/>
        </authorList>
    </citation>
    <scope>NUCLEOTIDE SEQUENCE [LARGE SCALE GENOMIC DNA]</scope>
</reference>